<dbReference type="InterPro" id="IPR043129">
    <property type="entry name" value="ATPase_NBD"/>
</dbReference>
<protein>
    <submittedName>
        <fullName evidence="1">Actin, cytoplasmic 1</fullName>
    </submittedName>
</protein>
<sequence>MVCLNLFENVLTKEKKFIRLDDFKSHALLAECVEIQSVSRFSVKMEDDIAALVVDNGSGMCKAGFAGRLKISGVFTTVRGFPLHSPEMATQCLIGLVACAGKRDVEAETRPPNP</sequence>
<reference evidence="1 2" key="1">
    <citation type="submission" date="2019-03" db="EMBL/GenBank/DDBJ databases">
        <title>First draft genome of Liparis tanakae, snailfish: a comprehensive survey of snailfish specific genes.</title>
        <authorList>
            <person name="Kim W."/>
            <person name="Song I."/>
            <person name="Jeong J.-H."/>
            <person name="Kim D."/>
            <person name="Kim S."/>
            <person name="Ryu S."/>
            <person name="Song J.Y."/>
            <person name="Lee S.K."/>
        </authorList>
    </citation>
    <scope>NUCLEOTIDE SEQUENCE [LARGE SCALE GENOMIC DNA]</scope>
    <source>
        <tissue evidence="1">Muscle</tissue>
    </source>
</reference>
<evidence type="ECO:0000313" key="2">
    <source>
        <dbReference type="Proteomes" id="UP000314294"/>
    </source>
</evidence>
<dbReference type="SUPFAM" id="SSF53067">
    <property type="entry name" value="Actin-like ATPase domain"/>
    <property type="match status" value="1"/>
</dbReference>
<name>A0A4Z2GHR5_9TELE</name>
<accession>A0A4Z2GHR5</accession>
<dbReference type="Proteomes" id="UP000314294">
    <property type="component" value="Unassembled WGS sequence"/>
</dbReference>
<keyword evidence="2" id="KW-1185">Reference proteome</keyword>
<comment type="caution">
    <text evidence="1">The sequence shown here is derived from an EMBL/GenBank/DDBJ whole genome shotgun (WGS) entry which is preliminary data.</text>
</comment>
<proteinExistence type="predicted"/>
<organism evidence="1 2">
    <name type="scientific">Liparis tanakae</name>
    <name type="common">Tanaka's snailfish</name>
    <dbReference type="NCBI Taxonomy" id="230148"/>
    <lineage>
        <taxon>Eukaryota</taxon>
        <taxon>Metazoa</taxon>
        <taxon>Chordata</taxon>
        <taxon>Craniata</taxon>
        <taxon>Vertebrata</taxon>
        <taxon>Euteleostomi</taxon>
        <taxon>Actinopterygii</taxon>
        <taxon>Neopterygii</taxon>
        <taxon>Teleostei</taxon>
        <taxon>Neoteleostei</taxon>
        <taxon>Acanthomorphata</taxon>
        <taxon>Eupercaria</taxon>
        <taxon>Perciformes</taxon>
        <taxon>Cottioidei</taxon>
        <taxon>Cottales</taxon>
        <taxon>Liparidae</taxon>
        <taxon>Liparis</taxon>
    </lineage>
</organism>
<dbReference type="Gene3D" id="3.30.420.40">
    <property type="match status" value="1"/>
</dbReference>
<dbReference type="AlphaFoldDB" id="A0A4Z2GHR5"/>
<gene>
    <name evidence="1" type="primary">actb_0</name>
    <name evidence="1" type="ORF">EYF80_037568</name>
</gene>
<evidence type="ECO:0000313" key="1">
    <source>
        <dbReference type="EMBL" id="TNN52212.1"/>
    </source>
</evidence>
<dbReference type="EMBL" id="SRLO01000555">
    <property type="protein sequence ID" value="TNN52212.1"/>
    <property type="molecule type" value="Genomic_DNA"/>
</dbReference>